<dbReference type="OrthoDB" id="9809164at2"/>
<dbReference type="eggNOG" id="COG2885">
    <property type="taxonomic scope" value="Bacteria"/>
</dbReference>
<dbReference type="HAMAP" id="MF_02204">
    <property type="entry name" value="Pal"/>
    <property type="match status" value="1"/>
</dbReference>
<dbReference type="GO" id="GO:0009279">
    <property type="term" value="C:cell outer membrane"/>
    <property type="evidence" value="ECO:0007669"/>
    <property type="project" value="UniProtKB-SubCell"/>
</dbReference>
<evidence type="ECO:0000256" key="1">
    <source>
        <dbReference type="ARBA" id="ARBA00004442"/>
    </source>
</evidence>
<dbReference type="PATRIC" id="fig|1238182.3.peg.2844"/>
<evidence type="ECO:0000256" key="6">
    <source>
        <dbReference type="ARBA" id="ARBA00023237"/>
    </source>
</evidence>
<accession>K9GUI7</accession>
<dbReference type="GO" id="GO:0051301">
    <property type="term" value="P:cell division"/>
    <property type="evidence" value="ECO:0007669"/>
    <property type="project" value="UniProtKB-UniRule"/>
</dbReference>
<evidence type="ECO:0000259" key="12">
    <source>
        <dbReference type="PROSITE" id="PS51123"/>
    </source>
</evidence>
<dbReference type="InterPro" id="IPR006664">
    <property type="entry name" value="OMP_bac"/>
</dbReference>
<evidence type="ECO:0000256" key="7">
    <source>
        <dbReference type="ARBA" id="ARBA00023288"/>
    </source>
</evidence>
<keyword evidence="5" id="KW-0564">Palmitate</keyword>
<dbReference type="SUPFAM" id="SSF103088">
    <property type="entry name" value="OmpA-like"/>
    <property type="match status" value="1"/>
</dbReference>
<comment type="caution">
    <text evidence="13">The sequence shown here is derived from an EMBL/GenBank/DDBJ whole genome shotgun (WGS) entry which is preliminary data.</text>
</comment>
<dbReference type="STRING" id="1238182.C882_0630"/>
<comment type="subunit">
    <text evidence="9">The Tol-Pal system is composed of five core proteins: the inner membrane proteins TolA, TolQ and TolR, the periplasmic protein TolB and the outer membrane protein Pal. They form a network linking the inner and outer membranes and the peptidoglycan layer.</text>
</comment>
<sequence>MTARDERRRLFTRLLLVLGGGAVGGFALLAGRLYQLQVLNHDRYALLSDRNRIRVEPLTPRRGRLLAADGAVLADGRSRFVARLDDDDAADADQRRRIAALLGGKFVSPSVAALAVALLAACATPPEEGAGARGASAGGAGMVDASIGNSGAPVAGSEQDFRQTAGDRVFFATDTDALSAEAQATLRRQAAWLTRYPQVDVLIEGHADERGTRDYNLALGERRATSVKGHLVALGIASTRIQTVSYGKERPTCVAGTPACWQENRRAVTVLR</sequence>
<reference evidence="13 14" key="1">
    <citation type="journal article" date="2013" name="Genome Announc.">
        <title>Draft Genome Sequence of an Alphaproteobacterium, Caenispirillum salinarum AK4(T), Isolated from a Solar Saltern.</title>
        <authorList>
            <person name="Khatri I."/>
            <person name="Singh A."/>
            <person name="Korpole S."/>
            <person name="Pinnaka A.K."/>
            <person name="Subramanian S."/>
        </authorList>
    </citation>
    <scope>NUCLEOTIDE SEQUENCE [LARGE SCALE GENOMIC DNA]</scope>
    <source>
        <strain evidence="13 14">AK4</strain>
    </source>
</reference>
<keyword evidence="3" id="KW-0732">Signal</keyword>
<keyword evidence="2 9" id="KW-0132">Cell division</keyword>
<evidence type="ECO:0000256" key="3">
    <source>
        <dbReference type="ARBA" id="ARBA00022729"/>
    </source>
</evidence>
<keyword evidence="4 10" id="KW-0472">Membrane</keyword>
<dbReference type="InterPro" id="IPR006690">
    <property type="entry name" value="OMPA-like_CS"/>
</dbReference>
<proteinExistence type="inferred from homology"/>
<dbReference type="PROSITE" id="PS01068">
    <property type="entry name" value="OMPA_1"/>
    <property type="match status" value="1"/>
</dbReference>
<evidence type="ECO:0000256" key="8">
    <source>
        <dbReference type="ARBA" id="ARBA00023306"/>
    </source>
</evidence>
<dbReference type="Pfam" id="PF00691">
    <property type="entry name" value="OmpA"/>
    <property type="match status" value="1"/>
</dbReference>
<comment type="subcellular location">
    <subcellularLocation>
        <location evidence="1">Cell outer membrane</location>
    </subcellularLocation>
</comment>
<evidence type="ECO:0000256" key="4">
    <source>
        <dbReference type="ARBA" id="ARBA00023136"/>
    </source>
</evidence>
<dbReference type="PANTHER" id="PTHR30329:SF21">
    <property type="entry name" value="LIPOPROTEIN YIAD-RELATED"/>
    <property type="match status" value="1"/>
</dbReference>
<dbReference type="PRINTS" id="PR01021">
    <property type="entry name" value="OMPADOMAIN"/>
</dbReference>
<organism evidence="13 14">
    <name type="scientific">Caenispirillum salinarum AK4</name>
    <dbReference type="NCBI Taxonomy" id="1238182"/>
    <lineage>
        <taxon>Bacteria</taxon>
        <taxon>Pseudomonadati</taxon>
        <taxon>Pseudomonadota</taxon>
        <taxon>Alphaproteobacteria</taxon>
        <taxon>Rhodospirillales</taxon>
        <taxon>Novispirillaceae</taxon>
        <taxon>Caenispirillum</taxon>
    </lineage>
</organism>
<feature type="transmembrane region" description="Helical" evidence="11">
    <location>
        <begin position="12"/>
        <end position="34"/>
    </location>
</feature>
<keyword evidence="8 9" id="KW-0131">Cell cycle</keyword>
<dbReference type="AlphaFoldDB" id="K9GUI7"/>
<dbReference type="PROSITE" id="PS51123">
    <property type="entry name" value="OMPA_2"/>
    <property type="match status" value="1"/>
</dbReference>
<gene>
    <name evidence="9" type="primary">pal</name>
    <name evidence="13" type="ORF">C882_0630</name>
</gene>
<dbReference type="PANTHER" id="PTHR30329">
    <property type="entry name" value="STATOR ELEMENT OF FLAGELLAR MOTOR COMPLEX"/>
    <property type="match status" value="1"/>
</dbReference>
<evidence type="ECO:0000313" key="14">
    <source>
        <dbReference type="Proteomes" id="UP000009881"/>
    </source>
</evidence>
<evidence type="ECO:0000313" key="13">
    <source>
        <dbReference type="EMBL" id="EKV28867.1"/>
    </source>
</evidence>
<dbReference type="Proteomes" id="UP000009881">
    <property type="component" value="Unassembled WGS sequence"/>
</dbReference>
<dbReference type="NCBIfam" id="TIGR02802">
    <property type="entry name" value="Pal_lipo"/>
    <property type="match status" value="1"/>
</dbReference>
<dbReference type="CDD" id="cd07185">
    <property type="entry name" value="OmpA_C-like"/>
    <property type="match status" value="1"/>
</dbReference>
<keyword evidence="11" id="KW-1133">Transmembrane helix</keyword>
<evidence type="ECO:0000256" key="9">
    <source>
        <dbReference type="HAMAP-Rule" id="MF_02204"/>
    </source>
</evidence>
<keyword evidence="7" id="KW-0449">Lipoprotein</keyword>
<keyword evidence="11" id="KW-0812">Transmembrane</keyword>
<keyword evidence="6" id="KW-0998">Cell outer membrane</keyword>
<evidence type="ECO:0000256" key="11">
    <source>
        <dbReference type="SAM" id="Phobius"/>
    </source>
</evidence>
<feature type="domain" description="OmpA-like" evidence="12">
    <location>
        <begin position="159"/>
        <end position="272"/>
    </location>
</feature>
<dbReference type="RefSeq" id="WP_009541288.1">
    <property type="nucleotide sequence ID" value="NZ_ANHY01000014.1"/>
</dbReference>
<evidence type="ECO:0000256" key="2">
    <source>
        <dbReference type="ARBA" id="ARBA00022618"/>
    </source>
</evidence>
<evidence type="ECO:0000256" key="5">
    <source>
        <dbReference type="ARBA" id="ARBA00023139"/>
    </source>
</evidence>
<dbReference type="InterPro" id="IPR006665">
    <property type="entry name" value="OmpA-like"/>
</dbReference>
<comment type="similarity">
    <text evidence="9">Belongs to the Pal lipoprotein family.</text>
</comment>
<dbReference type="InterPro" id="IPR050330">
    <property type="entry name" value="Bact_OuterMem_StrucFunc"/>
</dbReference>
<keyword evidence="14" id="KW-1185">Reference proteome</keyword>
<evidence type="ECO:0000256" key="10">
    <source>
        <dbReference type="PROSITE-ProRule" id="PRU00473"/>
    </source>
</evidence>
<name>K9GUI7_9PROT</name>
<comment type="function">
    <text evidence="9">Part of the Tol-Pal system, which plays a role in outer membrane invagination during cell division and is important for maintaining outer membrane integrity.</text>
</comment>
<dbReference type="InterPro" id="IPR036737">
    <property type="entry name" value="OmpA-like_sf"/>
</dbReference>
<dbReference type="EMBL" id="ANHY01000014">
    <property type="protein sequence ID" value="EKV28867.1"/>
    <property type="molecule type" value="Genomic_DNA"/>
</dbReference>
<dbReference type="eggNOG" id="COG0768">
    <property type="taxonomic scope" value="Bacteria"/>
</dbReference>
<dbReference type="InterPro" id="IPR014169">
    <property type="entry name" value="Pal_lipo_C"/>
</dbReference>
<dbReference type="InterPro" id="IPR039001">
    <property type="entry name" value="Pal"/>
</dbReference>
<dbReference type="Gene3D" id="3.30.1330.60">
    <property type="entry name" value="OmpA-like domain"/>
    <property type="match status" value="1"/>
</dbReference>
<dbReference type="PRINTS" id="PR01023">
    <property type="entry name" value="NAFLGMOTY"/>
</dbReference>
<protein>
    <recommendedName>
        <fullName evidence="9">Peptidoglycan-associated protein</fullName>
    </recommendedName>
</protein>